<evidence type="ECO:0000313" key="2">
    <source>
        <dbReference type="EMBL" id="SMF60095.1"/>
    </source>
</evidence>
<dbReference type="Proteomes" id="UP000192907">
    <property type="component" value="Unassembled WGS sequence"/>
</dbReference>
<keyword evidence="3" id="KW-1185">Reference proteome</keyword>
<evidence type="ECO:0008006" key="4">
    <source>
        <dbReference type="Google" id="ProtNLM"/>
    </source>
</evidence>
<evidence type="ECO:0000313" key="3">
    <source>
        <dbReference type="Proteomes" id="UP000192907"/>
    </source>
</evidence>
<evidence type="ECO:0000256" key="1">
    <source>
        <dbReference type="SAM" id="MobiDB-lite"/>
    </source>
</evidence>
<proteinExistence type="predicted"/>
<feature type="compositionally biased region" description="Basic and acidic residues" evidence="1">
    <location>
        <begin position="41"/>
        <end position="54"/>
    </location>
</feature>
<name>A0A1Y6CEJ4_9BACT</name>
<feature type="region of interest" description="Disordered" evidence="1">
    <location>
        <begin position="15"/>
        <end position="62"/>
    </location>
</feature>
<sequence length="327" mass="36124">MKTFVLAFAALAISCGSDNDSKDSPPAEVGNNADANDSDEDANKKLQDEPEKGELPPSFSSWDQVNEVDPVAASQFVFSGSNPVFASGEQGNSCQVYLMGKTINPVSQQTQWIIRSSFNHDGDGHSYFLVDLPNEFQSVVSAELADGSQIALGFNGNVYHSSQLSYAKIKWLHGNHFHTDQCKELSISKGLILPENVDSIDQINALDPSTNHLTHFKGEDPFGIFNGTDPECHIYLVAHEKLVDGEAFYFRSSFNHEGHSHDSFKVTLPQESDEDYLLGEDEKSPGAWLKIFGADQQQLLDTMTEVRIKYAHDDHFDNGTCETLAKQ</sequence>
<protein>
    <recommendedName>
        <fullName evidence="4">Lipoprotein</fullName>
    </recommendedName>
</protein>
<gene>
    <name evidence="2" type="ORF">SAMN06296036_12091</name>
</gene>
<dbReference type="STRING" id="1513793.SAMN06296036_12091"/>
<dbReference type="AlphaFoldDB" id="A0A1Y6CEJ4"/>
<dbReference type="RefSeq" id="WP_132322833.1">
    <property type="nucleotide sequence ID" value="NZ_FWZT01000020.1"/>
</dbReference>
<dbReference type="PROSITE" id="PS51257">
    <property type="entry name" value="PROKAR_LIPOPROTEIN"/>
    <property type="match status" value="1"/>
</dbReference>
<organism evidence="2 3">
    <name type="scientific">Pseudobacteriovorax antillogorgiicola</name>
    <dbReference type="NCBI Taxonomy" id="1513793"/>
    <lineage>
        <taxon>Bacteria</taxon>
        <taxon>Pseudomonadati</taxon>
        <taxon>Bdellovibrionota</taxon>
        <taxon>Oligoflexia</taxon>
        <taxon>Oligoflexales</taxon>
        <taxon>Pseudobacteriovoracaceae</taxon>
        <taxon>Pseudobacteriovorax</taxon>
    </lineage>
</organism>
<reference evidence="3" key="1">
    <citation type="submission" date="2017-04" db="EMBL/GenBank/DDBJ databases">
        <authorList>
            <person name="Varghese N."/>
            <person name="Submissions S."/>
        </authorList>
    </citation>
    <scope>NUCLEOTIDE SEQUENCE [LARGE SCALE GENOMIC DNA]</scope>
    <source>
        <strain evidence="3">RKEM611</strain>
    </source>
</reference>
<dbReference type="EMBL" id="FWZT01000020">
    <property type="protein sequence ID" value="SMF60095.1"/>
    <property type="molecule type" value="Genomic_DNA"/>
</dbReference>
<accession>A0A1Y6CEJ4</accession>